<feature type="region of interest" description="Disordered" evidence="6">
    <location>
        <begin position="372"/>
        <end position="402"/>
    </location>
</feature>
<feature type="compositionally biased region" description="Basic and acidic residues" evidence="6">
    <location>
        <begin position="380"/>
        <end position="390"/>
    </location>
</feature>
<dbReference type="STRING" id="578459.A0A0P9EQU9"/>
<evidence type="ECO:0000259" key="8">
    <source>
        <dbReference type="Pfam" id="PF17745"/>
    </source>
</evidence>
<evidence type="ECO:0000256" key="3">
    <source>
        <dbReference type="ARBA" id="ARBA00023242"/>
    </source>
</evidence>
<gene>
    <name evidence="9" type="ORF">RHOBADRAFT_56441</name>
</gene>
<dbReference type="Proteomes" id="UP000053890">
    <property type="component" value="Unassembled WGS sequence"/>
</dbReference>
<dbReference type="GO" id="GO:0005654">
    <property type="term" value="C:nucleoplasm"/>
    <property type="evidence" value="ECO:0007669"/>
    <property type="project" value="TreeGrafter"/>
</dbReference>
<evidence type="ECO:0000313" key="9">
    <source>
        <dbReference type="EMBL" id="KPV71835.1"/>
    </source>
</evidence>
<feature type="region of interest" description="Disordered" evidence="6">
    <location>
        <begin position="209"/>
        <end position="264"/>
    </location>
</feature>
<evidence type="ECO:0000256" key="6">
    <source>
        <dbReference type="SAM" id="MobiDB-lite"/>
    </source>
</evidence>
<dbReference type="InterPro" id="IPR019024">
    <property type="entry name" value="RNase_H2_suB_wHTH"/>
</dbReference>
<dbReference type="PANTHER" id="PTHR13383:SF11">
    <property type="entry name" value="RIBONUCLEASE H2 SUBUNIT B"/>
    <property type="match status" value="1"/>
</dbReference>
<dbReference type="GeneID" id="28978794"/>
<proteinExistence type="predicted"/>
<dbReference type="AlphaFoldDB" id="A0A0P9EQU9"/>
<dbReference type="Pfam" id="PF17745">
    <property type="entry name" value="Ydr279_N"/>
    <property type="match status" value="1"/>
</dbReference>
<dbReference type="InterPro" id="IPR040456">
    <property type="entry name" value="RNase_H2_suB"/>
</dbReference>
<feature type="compositionally biased region" description="Low complexity" evidence="6">
    <location>
        <begin position="220"/>
        <end position="229"/>
    </location>
</feature>
<dbReference type="Gene3D" id="2.20.25.530">
    <property type="match status" value="1"/>
</dbReference>
<keyword evidence="10" id="KW-1185">Reference proteome</keyword>
<dbReference type="RefSeq" id="XP_018267884.1">
    <property type="nucleotide sequence ID" value="XM_018418347.1"/>
</dbReference>
<dbReference type="Gene3D" id="1.10.20.120">
    <property type="match status" value="1"/>
</dbReference>
<evidence type="ECO:0000313" key="10">
    <source>
        <dbReference type="Proteomes" id="UP000053890"/>
    </source>
</evidence>
<evidence type="ECO:0000256" key="1">
    <source>
        <dbReference type="ARBA" id="ARBA00004123"/>
    </source>
</evidence>
<dbReference type="Pfam" id="PF09468">
    <property type="entry name" value="RNase_H2-Ydr279"/>
    <property type="match status" value="1"/>
</dbReference>
<dbReference type="GO" id="GO:0006401">
    <property type="term" value="P:RNA catabolic process"/>
    <property type="evidence" value="ECO:0007669"/>
    <property type="project" value="TreeGrafter"/>
</dbReference>
<dbReference type="OMA" id="AQWVLIA"/>
<evidence type="ECO:0000256" key="2">
    <source>
        <dbReference type="ARBA" id="ARBA00019062"/>
    </source>
</evidence>
<dbReference type="PANTHER" id="PTHR13383">
    <property type="entry name" value="RIBONUCLEASE H2 SUBUNIT B"/>
    <property type="match status" value="1"/>
</dbReference>
<reference evidence="9 10" key="1">
    <citation type="journal article" date="2015" name="Front. Microbiol.">
        <title>Genome sequence of the plant growth promoting endophytic yeast Rhodotorula graminis WP1.</title>
        <authorList>
            <person name="Firrincieli A."/>
            <person name="Otillar R."/>
            <person name="Salamov A."/>
            <person name="Schmutz J."/>
            <person name="Khan Z."/>
            <person name="Redman R.S."/>
            <person name="Fleck N.D."/>
            <person name="Lindquist E."/>
            <person name="Grigoriev I.V."/>
            <person name="Doty S.L."/>
        </authorList>
    </citation>
    <scope>NUCLEOTIDE SEQUENCE [LARGE SCALE GENOMIC DNA]</scope>
    <source>
        <strain evidence="9 10">WP1</strain>
    </source>
</reference>
<name>A0A0P9EQU9_RHOGW</name>
<organism evidence="9 10">
    <name type="scientific">Rhodotorula graminis (strain WP1)</name>
    <dbReference type="NCBI Taxonomy" id="578459"/>
    <lineage>
        <taxon>Eukaryota</taxon>
        <taxon>Fungi</taxon>
        <taxon>Dikarya</taxon>
        <taxon>Basidiomycota</taxon>
        <taxon>Pucciniomycotina</taxon>
        <taxon>Microbotryomycetes</taxon>
        <taxon>Sporidiobolales</taxon>
        <taxon>Sporidiobolaceae</taxon>
        <taxon>Rhodotorula</taxon>
    </lineage>
</organism>
<dbReference type="EMBL" id="KQ474091">
    <property type="protein sequence ID" value="KPV71835.1"/>
    <property type="molecule type" value="Genomic_DNA"/>
</dbReference>
<evidence type="ECO:0000256" key="5">
    <source>
        <dbReference type="ARBA" id="ARBA00033464"/>
    </source>
</evidence>
<feature type="domain" description="Ribonuclease H2 subunit B wHTH" evidence="7">
    <location>
        <begin position="97"/>
        <end position="291"/>
    </location>
</feature>
<keyword evidence="3" id="KW-0539">Nucleus</keyword>
<comment type="function">
    <text evidence="4">Non catalytic subunit of RNase H2, an endonuclease that specifically degrades the RNA of RNA:DNA hybrids. Participates in DNA replication, possibly by mediating the removal of lagging-strand Okazaki fragment RNA primers during DNA replication. Mediates the excision of single ribonucleotides from DNA:RNA duplexes.</text>
</comment>
<feature type="domain" description="Rnh202 triple barrel" evidence="8">
    <location>
        <begin position="21"/>
        <end position="94"/>
    </location>
</feature>
<dbReference type="OrthoDB" id="29098at2759"/>
<protein>
    <recommendedName>
        <fullName evidence="2">Ribonuclease H2 subunit B</fullName>
    </recommendedName>
    <alternativeName>
        <fullName evidence="5">Ribonuclease HI subunit B</fullName>
    </alternativeName>
</protein>
<sequence>MQRKHVCILPADIPLEEAADPSSSSSSARFLRLPHPRTNQPALFLPYSPSGSSSPADGLLEVQKISLDADKSRCWFLPDEVASDGSLAIISPFDPVFLVLAYLSLLAPRFQSYADLWDSVAQLHFKVDGGGDAAKTGDDESDEQGGDFADDLGRLAQLDCVKERLLKVCETQEHESTTLYRLSPSLALDLLRAKVDALARVDGGIFGPLESTQLGEEAKPAPAAEPVGEGEQRESGPQAGSRRFSTVSRGLAKEGAGSGHGLSEQLQIESRQKYAVGVVANYLPAKLVQDLLASYSFPALTAYLSSSATSSVLGSTYLPGRAAAKLEAALAGGDSGFGAAAKKRKAAESKGSRGVEALKKVNTKGMASLKDMFGRQAAGKKPEAAKKEAADESGPAKKKRKA</sequence>
<dbReference type="GO" id="GO:0032299">
    <property type="term" value="C:ribonuclease H2 complex"/>
    <property type="evidence" value="ECO:0007669"/>
    <property type="project" value="InterPro"/>
</dbReference>
<comment type="subcellular location">
    <subcellularLocation>
        <location evidence="1">Nucleus</location>
    </subcellularLocation>
</comment>
<dbReference type="InterPro" id="IPR041195">
    <property type="entry name" value="Rnh202_N"/>
</dbReference>
<accession>A0A0P9EQU9</accession>
<evidence type="ECO:0000256" key="4">
    <source>
        <dbReference type="ARBA" id="ARBA00024778"/>
    </source>
</evidence>
<evidence type="ECO:0000259" key="7">
    <source>
        <dbReference type="Pfam" id="PF09468"/>
    </source>
</evidence>